<dbReference type="STRING" id="1121267.CCUN_1542"/>
<keyword evidence="1" id="KW-1133">Transmembrane helix</keyword>
<organism evidence="2 3">
    <name type="scientific">Campylobacter cuniculorum DSM 23162 = LMG 24588</name>
    <dbReference type="NCBI Taxonomy" id="1121267"/>
    <lineage>
        <taxon>Bacteria</taxon>
        <taxon>Pseudomonadati</taxon>
        <taxon>Campylobacterota</taxon>
        <taxon>Epsilonproteobacteria</taxon>
        <taxon>Campylobacterales</taxon>
        <taxon>Campylobacteraceae</taxon>
        <taxon>Campylobacter</taxon>
    </lineage>
</organism>
<dbReference type="AlphaFoldDB" id="A0A1W6BYG8"/>
<name>A0A1W6BYG8_9BACT</name>
<dbReference type="KEGG" id="ccun:CCUN_1542"/>
<dbReference type="EMBL" id="CP020867">
    <property type="protein sequence ID" value="ARJ57125.1"/>
    <property type="molecule type" value="Genomic_DNA"/>
</dbReference>
<reference evidence="2 3" key="1">
    <citation type="submission" date="2017-04" db="EMBL/GenBank/DDBJ databases">
        <title>Complete genome sequence of the Campylobacter cuniculorum type strain LMG24588.</title>
        <authorList>
            <person name="Miller W.G."/>
            <person name="Yee E."/>
            <person name="Revez J."/>
            <person name="Bono J.L."/>
            <person name="Rossi M."/>
        </authorList>
    </citation>
    <scope>NUCLEOTIDE SEQUENCE [LARGE SCALE GENOMIC DNA]</scope>
    <source>
        <strain evidence="2 3">LMG 24588</strain>
    </source>
</reference>
<feature type="transmembrane region" description="Helical" evidence="1">
    <location>
        <begin position="21"/>
        <end position="39"/>
    </location>
</feature>
<dbReference type="Proteomes" id="UP000192902">
    <property type="component" value="Chromosome"/>
</dbReference>
<evidence type="ECO:0000313" key="3">
    <source>
        <dbReference type="Proteomes" id="UP000192902"/>
    </source>
</evidence>
<accession>A0A1W6BYG8</accession>
<feature type="transmembrane region" description="Helical" evidence="1">
    <location>
        <begin position="59"/>
        <end position="85"/>
    </location>
</feature>
<evidence type="ECO:0000313" key="2">
    <source>
        <dbReference type="EMBL" id="ARJ57125.1"/>
    </source>
</evidence>
<gene>
    <name evidence="2" type="ORF">CCUN_1542</name>
</gene>
<keyword evidence="1" id="KW-0812">Transmembrane</keyword>
<dbReference type="RefSeq" id="WP_051521727.1">
    <property type="nucleotide sequence ID" value="NZ_CP020867.1"/>
</dbReference>
<proteinExistence type="predicted"/>
<sequence length="88" mass="10544">MKEKSHNTERKYRQKGALKTFLWLFFGINFFGISLNLILHYYKLPNQIEYLIHNSDNIAIISLALFCYIIMSLLLYLVISLNYFFKEV</sequence>
<evidence type="ECO:0000256" key="1">
    <source>
        <dbReference type="SAM" id="Phobius"/>
    </source>
</evidence>
<keyword evidence="1" id="KW-0472">Membrane</keyword>
<protein>
    <submittedName>
        <fullName evidence="2">Uncharacterized protein</fullName>
    </submittedName>
</protein>